<dbReference type="Proteomes" id="UP000004931">
    <property type="component" value="Unassembled WGS sequence"/>
</dbReference>
<evidence type="ECO:0000313" key="2">
    <source>
        <dbReference type="Proteomes" id="UP000004931"/>
    </source>
</evidence>
<sequence length="72" mass="8034">MVKLLLAFNFVKIASCIANGIEQGPMYRYRPVLPGQQGSLPPLTIDSPMNMIEAFNRLIFAGWSRLLPANIK</sequence>
<name>A0YAX1_9GAMM</name>
<evidence type="ECO:0000313" key="1">
    <source>
        <dbReference type="EMBL" id="EAW31701.1"/>
    </source>
</evidence>
<dbReference type="STRING" id="247633.GP2143_04605"/>
<keyword evidence="2" id="KW-1185">Reference proteome</keyword>
<dbReference type="AlphaFoldDB" id="A0YAX1"/>
<proteinExistence type="predicted"/>
<reference evidence="1 2" key="1">
    <citation type="journal article" date="2010" name="J. Bacteriol.">
        <title>Genome sequence of the oligotrophic marine Gammaproteobacterium HTCC2143, isolated from the Oregon Coast.</title>
        <authorList>
            <person name="Oh H.M."/>
            <person name="Kang I."/>
            <person name="Ferriera S."/>
            <person name="Giovannoni S.J."/>
            <person name="Cho J.C."/>
        </authorList>
    </citation>
    <scope>NUCLEOTIDE SEQUENCE [LARGE SCALE GENOMIC DNA]</scope>
    <source>
        <strain evidence="1 2">HTCC2143</strain>
    </source>
</reference>
<accession>A0YAX1</accession>
<dbReference type="EMBL" id="AAVT01000002">
    <property type="protein sequence ID" value="EAW31701.1"/>
    <property type="molecule type" value="Genomic_DNA"/>
</dbReference>
<gene>
    <name evidence="1" type="ORF">GP2143_04605</name>
</gene>
<comment type="caution">
    <text evidence="1">The sequence shown here is derived from an EMBL/GenBank/DDBJ whole genome shotgun (WGS) entry which is preliminary data.</text>
</comment>
<protein>
    <submittedName>
        <fullName evidence="1">Uncharacterized protein</fullName>
    </submittedName>
</protein>
<organism evidence="1 2">
    <name type="scientific">marine gamma proteobacterium HTCC2143</name>
    <dbReference type="NCBI Taxonomy" id="247633"/>
    <lineage>
        <taxon>Bacteria</taxon>
        <taxon>Pseudomonadati</taxon>
        <taxon>Pseudomonadota</taxon>
        <taxon>Gammaproteobacteria</taxon>
        <taxon>Cellvibrionales</taxon>
        <taxon>Spongiibacteraceae</taxon>
        <taxon>BD1-7 clade</taxon>
    </lineage>
</organism>